<evidence type="ECO:0008006" key="3">
    <source>
        <dbReference type="Google" id="ProtNLM"/>
    </source>
</evidence>
<sequence length="46" mass="5351">MKTVQDKPTRKTSIKADAATAFIDLLTHLTLKQRQQRNGQRKSRRN</sequence>
<proteinExistence type="predicted"/>
<keyword evidence="2" id="KW-1185">Reference proteome</keyword>
<organism evidence="1 2">
    <name type="scientific">Thalassolituus marinus</name>
    <dbReference type="NCBI Taxonomy" id="671053"/>
    <lineage>
        <taxon>Bacteria</taxon>
        <taxon>Pseudomonadati</taxon>
        <taxon>Pseudomonadota</taxon>
        <taxon>Gammaproteobacteria</taxon>
        <taxon>Oceanospirillales</taxon>
        <taxon>Oceanospirillaceae</taxon>
        <taxon>Thalassolituus</taxon>
    </lineage>
</organism>
<dbReference type="Proteomes" id="UP000714380">
    <property type="component" value="Unassembled WGS sequence"/>
</dbReference>
<dbReference type="EMBL" id="JAEDAH010000094">
    <property type="protein sequence ID" value="MCA6064865.1"/>
    <property type="molecule type" value="Genomic_DNA"/>
</dbReference>
<name>A0ABS7ZWW3_9GAMM</name>
<comment type="caution">
    <text evidence="1">The sequence shown here is derived from an EMBL/GenBank/DDBJ whole genome shotgun (WGS) entry which is preliminary data.</text>
</comment>
<protein>
    <recommendedName>
        <fullName evidence="3">Transposase</fullName>
    </recommendedName>
</protein>
<reference evidence="1 2" key="1">
    <citation type="submission" date="2020-12" db="EMBL/GenBank/DDBJ databases">
        <title>Novel Thalassolituus-related marine hydrocarbonoclastic bacteria mediated algae-derived hydrocarbons mineralization in twilight zone of the northern South China Sea.</title>
        <authorList>
            <person name="Dong C."/>
        </authorList>
    </citation>
    <scope>NUCLEOTIDE SEQUENCE [LARGE SCALE GENOMIC DNA]</scope>
    <source>
        <strain evidence="1 2">IMCC1826</strain>
    </source>
</reference>
<dbReference type="RefSeq" id="WP_225676247.1">
    <property type="nucleotide sequence ID" value="NZ_JAEDAH010000094.1"/>
</dbReference>
<gene>
    <name evidence="1" type="ORF">I9W95_14725</name>
</gene>
<evidence type="ECO:0000313" key="1">
    <source>
        <dbReference type="EMBL" id="MCA6064865.1"/>
    </source>
</evidence>
<evidence type="ECO:0000313" key="2">
    <source>
        <dbReference type="Proteomes" id="UP000714380"/>
    </source>
</evidence>
<accession>A0ABS7ZWW3</accession>